<keyword evidence="3" id="KW-1133">Transmembrane helix</keyword>
<evidence type="ECO:0000313" key="6">
    <source>
        <dbReference type="Proteomes" id="UP000238823"/>
    </source>
</evidence>
<evidence type="ECO:0000256" key="1">
    <source>
        <dbReference type="ARBA" id="ARBA00007430"/>
    </source>
</evidence>
<dbReference type="Pfam" id="PF13727">
    <property type="entry name" value="CoA_binding_3"/>
    <property type="match status" value="1"/>
</dbReference>
<dbReference type="PANTHER" id="PTHR43318:SF1">
    <property type="entry name" value="POLYSACCHARIDE BIOSYNTHESIS PROTEIN EPSC-RELATED"/>
    <property type="match status" value="1"/>
</dbReference>
<sequence length="654" mass="71053">MIQRLRAAGVKLALRRIARILLDLGVLALALWLAFALRFDWNIPVPWVRRMLLVMPWVLLCQYLALVAFNVPRCSWQHFGFAELGRMGAAIGLSGVLLLVARLTAPAVSQYIPSATHVLVPIGAAAADVVLAFVGLAALRAIRRGTSEHERGRAPLSDAAPIRLILVGAGEAGVAVARALDRRTDLEAIAFVDDDHAKQGTRIHGVPVCGRVDELASVCRHYQIDEILICVASANGAFVRRVTRDVEQLNLPVKMIPNVAEFVDGSVAVERIRKVALEDLLRRDPVELNDAAIAGDLADRTVLVSGAGGSIGSELCRQVCRYGPRRMILVERSENALFEIHRELRAKCPNIELVPALVDITEREHLDRVFHTWRPAVVIHAAAHKHVPMLEYNPGAAILNNVVGTRVIAELAGDHEVASFVMISTDKAVRPRSIMGASKRCAELLIQRLARLQHHTKYTIVRFGNVLGSNGSVVPIFKAQIANMAPVTVTHPDMERYFMTIPEASQLVLQAASMGSGGEIFILDMGEPVRILDLANDLIRLCGLVPGEDIPIEFTGLRPGEKLREELCGVAGLEPTSHASILCEREATWLRAERLDRDVAELIAVAERGEAAAIRAALRAMLPDFDDGESTASPVPEPTPAASGVLPPLSLAHV</sequence>
<organism evidence="5 6">
    <name type="scientific">Enhygromyxa salina</name>
    <dbReference type="NCBI Taxonomy" id="215803"/>
    <lineage>
        <taxon>Bacteria</taxon>
        <taxon>Pseudomonadati</taxon>
        <taxon>Myxococcota</taxon>
        <taxon>Polyangia</taxon>
        <taxon>Nannocystales</taxon>
        <taxon>Nannocystaceae</taxon>
        <taxon>Enhygromyxa</taxon>
    </lineage>
</organism>
<feature type="region of interest" description="Disordered" evidence="2">
    <location>
        <begin position="627"/>
        <end position="654"/>
    </location>
</feature>
<dbReference type="Pfam" id="PF02719">
    <property type="entry name" value="Polysacc_synt_2"/>
    <property type="match status" value="1"/>
</dbReference>
<keyword evidence="3" id="KW-0472">Membrane</keyword>
<dbReference type="Gene3D" id="3.40.50.720">
    <property type="entry name" value="NAD(P)-binding Rossmann-like Domain"/>
    <property type="match status" value="2"/>
</dbReference>
<dbReference type="AlphaFoldDB" id="A0A2S9YSQ8"/>
<dbReference type="EMBL" id="PVNL01000044">
    <property type="protein sequence ID" value="PRQ08123.1"/>
    <property type="molecule type" value="Genomic_DNA"/>
</dbReference>
<feature type="transmembrane region" description="Helical" evidence="3">
    <location>
        <begin position="90"/>
        <end position="112"/>
    </location>
</feature>
<dbReference type="InterPro" id="IPR003869">
    <property type="entry name" value="Polysac_CapD-like"/>
</dbReference>
<protein>
    <submittedName>
        <fullName evidence="5">UDP-N-acetyl-alpha-D-glucosamine C6 dehydratase</fullName>
        <ecNumber evidence="5">4.2.1.135</ecNumber>
    </submittedName>
</protein>
<accession>A0A2S9YSQ8</accession>
<evidence type="ECO:0000256" key="3">
    <source>
        <dbReference type="SAM" id="Phobius"/>
    </source>
</evidence>
<dbReference type="EC" id="4.2.1.135" evidence="5"/>
<reference evidence="5 6" key="1">
    <citation type="submission" date="2018-03" db="EMBL/GenBank/DDBJ databases">
        <title>Draft Genome Sequences of the Obligatory Marine Myxobacteria Enhygromyxa salina SWB007.</title>
        <authorList>
            <person name="Poehlein A."/>
            <person name="Moghaddam J.A."/>
            <person name="Harms H."/>
            <person name="Alanjari M."/>
            <person name="Koenig G.M."/>
            <person name="Daniel R."/>
            <person name="Schaeberle T.F."/>
        </authorList>
    </citation>
    <scope>NUCLEOTIDE SEQUENCE [LARGE SCALE GENOMIC DNA]</scope>
    <source>
        <strain evidence="5 6">SWB007</strain>
    </source>
</reference>
<evidence type="ECO:0000256" key="2">
    <source>
        <dbReference type="SAM" id="MobiDB-lite"/>
    </source>
</evidence>
<dbReference type="CDD" id="cd05237">
    <property type="entry name" value="UDP_invert_4-6DH_SDR_e"/>
    <property type="match status" value="1"/>
</dbReference>
<feature type="transmembrane region" description="Helical" evidence="3">
    <location>
        <begin position="20"/>
        <end position="39"/>
    </location>
</feature>
<feature type="transmembrane region" description="Helical" evidence="3">
    <location>
        <begin position="51"/>
        <end position="69"/>
    </location>
</feature>
<feature type="transmembrane region" description="Helical" evidence="3">
    <location>
        <begin position="160"/>
        <end position="180"/>
    </location>
</feature>
<feature type="domain" description="Polysaccharide biosynthesis protein CapD-like" evidence="4">
    <location>
        <begin position="302"/>
        <end position="569"/>
    </location>
</feature>
<name>A0A2S9YSQ8_9BACT</name>
<dbReference type="SUPFAM" id="SSF51735">
    <property type="entry name" value="NAD(P)-binding Rossmann-fold domains"/>
    <property type="match status" value="2"/>
</dbReference>
<evidence type="ECO:0000259" key="4">
    <source>
        <dbReference type="Pfam" id="PF02719"/>
    </source>
</evidence>
<dbReference type="Proteomes" id="UP000238823">
    <property type="component" value="Unassembled WGS sequence"/>
</dbReference>
<feature type="transmembrane region" description="Helical" evidence="3">
    <location>
        <begin position="118"/>
        <end position="139"/>
    </location>
</feature>
<gene>
    <name evidence="5" type="primary">pglF</name>
    <name evidence="5" type="ORF">ENSA7_20950</name>
</gene>
<comment type="similarity">
    <text evidence="1">Belongs to the polysaccharide synthase family.</text>
</comment>
<dbReference type="InterPro" id="IPR051203">
    <property type="entry name" value="Polysaccharide_Synthase-Rel"/>
</dbReference>
<keyword evidence="3" id="KW-0812">Transmembrane</keyword>
<evidence type="ECO:0000313" key="5">
    <source>
        <dbReference type="EMBL" id="PRQ08123.1"/>
    </source>
</evidence>
<dbReference type="PANTHER" id="PTHR43318">
    <property type="entry name" value="UDP-N-ACETYLGLUCOSAMINE 4,6-DEHYDRATASE"/>
    <property type="match status" value="1"/>
</dbReference>
<proteinExistence type="inferred from homology"/>
<comment type="caution">
    <text evidence="5">The sequence shown here is derived from an EMBL/GenBank/DDBJ whole genome shotgun (WGS) entry which is preliminary data.</text>
</comment>
<dbReference type="InterPro" id="IPR036291">
    <property type="entry name" value="NAD(P)-bd_dom_sf"/>
</dbReference>
<dbReference type="GO" id="GO:0016829">
    <property type="term" value="F:lyase activity"/>
    <property type="evidence" value="ECO:0007669"/>
    <property type="project" value="UniProtKB-KW"/>
</dbReference>
<keyword evidence="5" id="KW-0456">Lyase</keyword>